<name>A0A1Y3XYW4_9ACTN</name>
<dbReference type="GO" id="GO:0016787">
    <property type="term" value="F:hydrolase activity"/>
    <property type="evidence" value="ECO:0007669"/>
    <property type="project" value="UniProtKB-KW"/>
</dbReference>
<gene>
    <name evidence="13" type="ORF">B5G02_01730</name>
</gene>
<keyword evidence="3" id="KW-0378">Hydrolase</keyword>
<evidence type="ECO:0000259" key="11">
    <source>
        <dbReference type="PROSITE" id="PS51192"/>
    </source>
</evidence>
<evidence type="ECO:0000256" key="3">
    <source>
        <dbReference type="ARBA" id="ARBA00022801"/>
    </source>
</evidence>
<evidence type="ECO:0000256" key="9">
    <source>
        <dbReference type="ARBA" id="ARBA00034808"/>
    </source>
</evidence>
<dbReference type="PANTHER" id="PTHR13710">
    <property type="entry name" value="DNA HELICASE RECQ FAMILY MEMBER"/>
    <property type="match status" value="1"/>
</dbReference>
<keyword evidence="7" id="KW-0413">Isomerase</keyword>
<dbReference type="Proteomes" id="UP000195781">
    <property type="component" value="Unassembled WGS sequence"/>
</dbReference>
<evidence type="ECO:0000256" key="10">
    <source>
        <dbReference type="SAM" id="MobiDB-lite"/>
    </source>
</evidence>
<dbReference type="SMART" id="SM00487">
    <property type="entry name" value="DEXDc"/>
    <property type="match status" value="1"/>
</dbReference>
<dbReference type="AlphaFoldDB" id="A0A1Y3XYW4"/>
<dbReference type="Gene3D" id="3.40.50.2020">
    <property type="match status" value="1"/>
</dbReference>
<comment type="similarity">
    <text evidence="1">Belongs to the helicase family. RecQ subfamily.</text>
</comment>
<evidence type="ECO:0000256" key="7">
    <source>
        <dbReference type="ARBA" id="ARBA00023235"/>
    </source>
</evidence>
<feature type="region of interest" description="Disordered" evidence="10">
    <location>
        <begin position="108"/>
        <end position="144"/>
    </location>
</feature>
<comment type="catalytic activity">
    <reaction evidence="8">
        <text>Couples ATP hydrolysis with the unwinding of duplex DNA by translocating in the 3'-5' direction.</text>
        <dbReference type="EC" id="5.6.2.4"/>
    </reaction>
</comment>
<dbReference type="PANTHER" id="PTHR13710:SF105">
    <property type="entry name" value="ATP-DEPENDENT DNA HELICASE Q1"/>
    <property type="match status" value="1"/>
</dbReference>
<dbReference type="OrthoDB" id="9760034at2"/>
<comment type="caution">
    <text evidence="13">The sequence shown here is derived from an EMBL/GenBank/DDBJ whole genome shotgun (WGS) entry which is preliminary data.</text>
</comment>
<evidence type="ECO:0000259" key="12">
    <source>
        <dbReference type="PROSITE" id="PS51194"/>
    </source>
</evidence>
<dbReference type="GO" id="GO:0043590">
    <property type="term" value="C:bacterial nucleoid"/>
    <property type="evidence" value="ECO:0007669"/>
    <property type="project" value="TreeGrafter"/>
</dbReference>
<keyword evidence="5" id="KW-0067">ATP-binding</keyword>
<keyword evidence="4" id="KW-0347">Helicase</keyword>
<dbReference type="InterPro" id="IPR001650">
    <property type="entry name" value="Helicase_C-like"/>
</dbReference>
<dbReference type="InterPro" id="IPR004589">
    <property type="entry name" value="DNA_helicase_ATP-dep_RecQ"/>
</dbReference>
<evidence type="ECO:0000256" key="2">
    <source>
        <dbReference type="ARBA" id="ARBA00022741"/>
    </source>
</evidence>
<protein>
    <recommendedName>
        <fullName evidence="9">DNA 3'-5' helicase</fullName>
        <ecNumber evidence="9">5.6.2.4</ecNumber>
    </recommendedName>
</protein>
<dbReference type="InterPro" id="IPR029057">
    <property type="entry name" value="PRTase-like"/>
</dbReference>
<evidence type="ECO:0000313" key="13">
    <source>
        <dbReference type="EMBL" id="OUN89498.1"/>
    </source>
</evidence>
<dbReference type="Pfam" id="PF00156">
    <property type="entry name" value="Pribosyltran"/>
    <property type="match status" value="1"/>
</dbReference>
<dbReference type="EC" id="5.6.2.4" evidence="9"/>
<dbReference type="GO" id="GO:0005524">
    <property type="term" value="F:ATP binding"/>
    <property type="evidence" value="ECO:0007669"/>
    <property type="project" value="UniProtKB-KW"/>
</dbReference>
<feature type="domain" description="Helicase C-terminal" evidence="12">
    <location>
        <begin position="588"/>
        <end position="734"/>
    </location>
</feature>
<dbReference type="SUPFAM" id="SSF53271">
    <property type="entry name" value="PRTase-like"/>
    <property type="match status" value="1"/>
</dbReference>
<dbReference type="GO" id="GO:0006310">
    <property type="term" value="P:DNA recombination"/>
    <property type="evidence" value="ECO:0007669"/>
    <property type="project" value="InterPro"/>
</dbReference>
<dbReference type="PROSITE" id="PS51192">
    <property type="entry name" value="HELICASE_ATP_BIND_1"/>
    <property type="match status" value="1"/>
</dbReference>
<dbReference type="GO" id="GO:0006281">
    <property type="term" value="P:DNA repair"/>
    <property type="evidence" value="ECO:0007669"/>
    <property type="project" value="TreeGrafter"/>
</dbReference>
<dbReference type="Pfam" id="PF00271">
    <property type="entry name" value="Helicase_C"/>
    <property type="match status" value="1"/>
</dbReference>
<dbReference type="SUPFAM" id="SSF52540">
    <property type="entry name" value="P-loop containing nucleoside triphosphate hydrolases"/>
    <property type="match status" value="1"/>
</dbReference>
<accession>A0A1Y3XYW4</accession>
<dbReference type="RefSeq" id="WP_094334940.1">
    <property type="nucleotide sequence ID" value="NZ_NFIE01000003.1"/>
</dbReference>
<dbReference type="PROSITE" id="PS51194">
    <property type="entry name" value="HELICASE_CTER"/>
    <property type="match status" value="1"/>
</dbReference>
<proteinExistence type="inferred from homology"/>
<reference evidence="14" key="1">
    <citation type="submission" date="2017-04" db="EMBL/GenBank/DDBJ databases">
        <title>Function of individual gut microbiota members based on whole genome sequencing of pure cultures obtained from chicken caecum.</title>
        <authorList>
            <person name="Medvecky M."/>
            <person name="Cejkova D."/>
            <person name="Polansky O."/>
            <person name="Karasova D."/>
            <person name="Kubasova T."/>
            <person name="Cizek A."/>
            <person name="Rychlik I."/>
        </authorList>
    </citation>
    <scope>NUCLEOTIDE SEQUENCE [LARGE SCALE GENOMIC DNA]</scope>
    <source>
        <strain evidence="14">An5</strain>
    </source>
</reference>
<dbReference type="InterPro" id="IPR014001">
    <property type="entry name" value="Helicase_ATP-bd"/>
</dbReference>
<dbReference type="InterPro" id="IPR000836">
    <property type="entry name" value="PRTase_dom"/>
</dbReference>
<dbReference type="Gene3D" id="3.40.50.300">
    <property type="entry name" value="P-loop containing nucleotide triphosphate hydrolases"/>
    <property type="match status" value="2"/>
</dbReference>
<keyword evidence="6" id="KW-0238">DNA-binding</keyword>
<evidence type="ECO:0000256" key="4">
    <source>
        <dbReference type="ARBA" id="ARBA00022806"/>
    </source>
</evidence>
<evidence type="ECO:0000256" key="1">
    <source>
        <dbReference type="ARBA" id="ARBA00005446"/>
    </source>
</evidence>
<dbReference type="GO" id="GO:0030894">
    <property type="term" value="C:replisome"/>
    <property type="evidence" value="ECO:0007669"/>
    <property type="project" value="TreeGrafter"/>
</dbReference>
<dbReference type="InterPro" id="IPR027417">
    <property type="entry name" value="P-loop_NTPase"/>
</dbReference>
<evidence type="ECO:0000313" key="14">
    <source>
        <dbReference type="Proteomes" id="UP000195781"/>
    </source>
</evidence>
<dbReference type="InterPro" id="IPR011545">
    <property type="entry name" value="DEAD/DEAH_box_helicase_dom"/>
</dbReference>
<dbReference type="GO" id="GO:0009378">
    <property type="term" value="F:four-way junction helicase activity"/>
    <property type="evidence" value="ECO:0007669"/>
    <property type="project" value="TreeGrafter"/>
</dbReference>
<dbReference type="Pfam" id="PF00270">
    <property type="entry name" value="DEAD"/>
    <property type="match status" value="1"/>
</dbReference>
<feature type="domain" description="Helicase ATP-binding" evidence="11">
    <location>
        <begin position="387"/>
        <end position="558"/>
    </location>
</feature>
<dbReference type="CDD" id="cd06223">
    <property type="entry name" value="PRTases_typeI"/>
    <property type="match status" value="1"/>
</dbReference>
<dbReference type="GO" id="GO:0005737">
    <property type="term" value="C:cytoplasm"/>
    <property type="evidence" value="ECO:0007669"/>
    <property type="project" value="TreeGrafter"/>
</dbReference>
<keyword evidence="2" id="KW-0547">Nucleotide-binding</keyword>
<evidence type="ECO:0000256" key="6">
    <source>
        <dbReference type="ARBA" id="ARBA00023125"/>
    </source>
</evidence>
<dbReference type="SMART" id="SM00490">
    <property type="entry name" value="HELICc"/>
    <property type="match status" value="1"/>
</dbReference>
<sequence length="1053" mass="117073">MADAVYTDLEGGSLSALITQLKEKGLISSDASIDAIARKFFQKFRDAGLLEYQTFERTGRRCTVPTEAGIARGIERHDTSLYAYPWFSGAGIQLVLEALDSAGMLTVPLKRDDKPGEQAQTAVPTPRPGDPYPDRTPQEIDTEDKDAWCRKGEELEGDFVARIVPLTGRDVRINPEKATNPYAIDLHDYDNDRPADLKSFMTPFFTCARYTQDEAGRPLARRLDPRLTITFDAKDYRRYCELYPECDIYLYVHWEQLAYRDVEIEPLEGVWVARFADMRAKIEERALVHHNYLRRKGDPRNANDCYLFDLRDPIFTKLLECTPGAEESKREDATAGVAEGESVRVEEPAQADVPSPERDAAARQATALLRDAYGEGAEFRAGQLEAIVDAATGKRVLVVQKTGWGKSLVYFMATKILRAQGAGPTLIISPLLALMENQIESAKRLGLNVATINSGNRDDWEEVFSQLGTYDALIISPERLSNEGFMKRLAGVHGIRLFVVDEAHCISDWGHDFRPDYQRVSRFLQNLPEDAAILGTTATANDRVIRDIRAQLGHSLSVVRGDLIREELAIQVNPEQTREERLAWLAQTLGRGGGLAEGQGLIYCLTQRDCEHVAEYLQQHGVSARAYHSGLDAEVSGRALADFEAGDVRVLCCTIKLGMGYDKADIRFVVNFQLPQNLISYYQQIGRAGRDGKRAYAVLLHGPEDEGILRSFIDSAFAEPDLLEKIIELCRDGAPKRAIAAEVNVTAGKLDEALKYLQVHGYLFTERRKNARGSWQTVFCVDEQASFDAQAERERQAELRNTRYDELASFKEFLRTDGCLMKFIADELDAPDAKDHCGICANCAGGPLFPVELDKVLVDEAILFEKNRHGFVKPRKLWPDGSRIAAEEQCGRGWILSDNYYSLLGQLAATGKYRDGRFSDELLLESARYLRSAAAGTGIDAVVAVPSLRHPRLVPDFAERLAHALKVPFMDGVVRKTAEGAAQKTLNSSVLQAKNIRDTIEVAKPGRIAGKTVLLVDDMVDSGWTFAVIASELVRAGAKAVYPFALVKTGKGD</sequence>
<dbReference type="GO" id="GO:0003677">
    <property type="term" value="F:DNA binding"/>
    <property type="evidence" value="ECO:0007669"/>
    <property type="project" value="UniProtKB-KW"/>
</dbReference>
<dbReference type="NCBIfam" id="TIGR00614">
    <property type="entry name" value="recQ_fam"/>
    <property type="match status" value="1"/>
</dbReference>
<dbReference type="GO" id="GO:0043138">
    <property type="term" value="F:3'-5' DNA helicase activity"/>
    <property type="evidence" value="ECO:0007669"/>
    <property type="project" value="UniProtKB-EC"/>
</dbReference>
<evidence type="ECO:0000256" key="5">
    <source>
        <dbReference type="ARBA" id="ARBA00022840"/>
    </source>
</evidence>
<keyword evidence="14" id="KW-1185">Reference proteome</keyword>
<organism evidence="13 14">
    <name type="scientific">[Collinsella] massiliensis</name>
    <dbReference type="NCBI Taxonomy" id="1232426"/>
    <lineage>
        <taxon>Bacteria</taxon>
        <taxon>Bacillati</taxon>
        <taxon>Actinomycetota</taxon>
        <taxon>Coriobacteriia</taxon>
        <taxon>Coriobacteriales</taxon>
        <taxon>Coriobacteriaceae</taxon>
        <taxon>Enorma</taxon>
    </lineage>
</organism>
<dbReference type="EMBL" id="NFIE01000003">
    <property type="protein sequence ID" value="OUN89498.1"/>
    <property type="molecule type" value="Genomic_DNA"/>
</dbReference>
<evidence type="ECO:0000256" key="8">
    <source>
        <dbReference type="ARBA" id="ARBA00034617"/>
    </source>
</evidence>